<sequence>MYDLWREFGFFANVNDRKYLEHLDFFIEAKSGRFFRPKEGQRRPILLSSLHGLNEELDVVKTYIFWKRRALHVKKLTPKAIMMAPKSAKEREKIPVKSPTQTPSHNPTKTTPTAPSSSSTPAKVGVCKSLALPTVALKEFRSQLEELGMRFLFWHWDFSADTLVKEFATAKKVLAEALMALFCPARMMYLVMHKVAFIERVVRKENVNCDAVFAQHVLHFLKTLRLVV</sequence>
<dbReference type="Proteomes" id="UP001633002">
    <property type="component" value="Unassembled WGS sequence"/>
</dbReference>
<evidence type="ECO:0000256" key="1">
    <source>
        <dbReference type="SAM" id="MobiDB-lite"/>
    </source>
</evidence>
<gene>
    <name evidence="2" type="ORF">R1sor_020809</name>
</gene>
<proteinExistence type="predicted"/>
<comment type="caution">
    <text evidence="2">The sequence shown here is derived from an EMBL/GenBank/DDBJ whole genome shotgun (WGS) entry which is preliminary data.</text>
</comment>
<evidence type="ECO:0000313" key="2">
    <source>
        <dbReference type="EMBL" id="KAL3677853.1"/>
    </source>
</evidence>
<reference evidence="2 3" key="1">
    <citation type="submission" date="2024-09" db="EMBL/GenBank/DDBJ databases">
        <title>Chromosome-scale assembly of Riccia sorocarpa.</title>
        <authorList>
            <person name="Paukszto L."/>
        </authorList>
    </citation>
    <scope>NUCLEOTIDE SEQUENCE [LARGE SCALE GENOMIC DNA]</scope>
    <source>
        <strain evidence="2">LP-2024</strain>
        <tissue evidence="2">Aerial parts of the thallus</tissue>
    </source>
</reference>
<dbReference type="AlphaFoldDB" id="A0ABD3GF98"/>
<feature type="compositionally biased region" description="Low complexity" evidence="1">
    <location>
        <begin position="107"/>
        <end position="122"/>
    </location>
</feature>
<keyword evidence="3" id="KW-1185">Reference proteome</keyword>
<name>A0ABD3GF98_9MARC</name>
<protein>
    <submittedName>
        <fullName evidence="2">Uncharacterized protein</fullName>
    </submittedName>
</protein>
<feature type="region of interest" description="Disordered" evidence="1">
    <location>
        <begin position="85"/>
        <end position="122"/>
    </location>
</feature>
<organism evidence="2 3">
    <name type="scientific">Riccia sorocarpa</name>
    <dbReference type="NCBI Taxonomy" id="122646"/>
    <lineage>
        <taxon>Eukaryota</taxon>
        <taxon>Viridiplantae</taxon>
        <taxon>Streptophyta</taxon>
        <taxon>Embryophyta</taxon>
        <taxon>Marchantiophyta</taxon>
        <taxon>Marchantiopsida</taxon>
        <taxon>Marchantiidae</taxon>
        <taxon>Marchantiales</taxon>
        <taxon>Ricciaceae</taxon>
        <taxon>Riccia</taxon>
    </lineage>
</organism>
<dbReference type="EMBL" id="JBJQOH010000007">
    <property type="protein sequence ID" value="KAL3677853.1"/>
    <property type="molecule type" value="Genomic_DNA"/>
</dbReference>
<accession>A0ABD3GF98</accession>
<evidence type="ECO:0000313" key="3">
    <source>
        <dbReference type="Proteomes" id="UP001633002"/>
    </source>
</evidence>